<comment type="caution">
    <text evidence="1">The sequence shown here is derived from an EMBL/GenBank/DDBJ whole genome shotgun (WGS) entry which is preliminary data.</text>
</comment>
<sequence length="71" mass="7993">MDDVEKRTLFPGLQVSQDALLKLLDSKHMLILHVEDLKHQLASSETVLESIIQQEEHILEAQAALSDPIGY</sequence>
<accession>A0A392S236</accession>
<dbReference type="AlphaFoldDB" id="A0A392S236"/>
<dbReference type="Proteomes" id="UP000265520">
    <property type="component" value="Unassembled WGS sequence"/>
</dbReference>
<name>A0A392S236_9FABA</name>
<evidence type="ECO:0000313" key="1">
    <source>
        <dbReference type="EMBL" id="MCI41935.1"/>
    </source>
</evidence>
<dbReference type="EMBL" id="LXQA010298103">
    <property type="protein sequence ID" value="MCI41935.1"/>
    <property type="molecule type" value="Genomic_DNA"/>
</dbReference>
<keyword evidence="2" id="KW-1185">Reference proteome</keyword>
<evidence type="ECO:0000313" key="2">
    <source>
        <dbReference type="Proteomes" id="UP000265520"/>
    </source>
</evidence>
<organism evidence="1 2">
    <name type="scientific">Trifolium medium</name>
    <dbReference type="NCBI Taxonomy" id="97028"/>
    <lineage>
        <taxon>Eukaryota</taxon>
        <taxon>Viridiplantae</taxon>
        <taxon>Streptophyta</taxon>
        <taxon>Embryophyta</taxon>
        <taxon>Tracheophyta</taxon>
        <taxon>Spermatophyta</taxon>
        <taxon>Magnoliopsida</taxon>
        <taxon>eudicotyledons</taxon>
        <taxon>Gunneridae</taxon>
        <taxon>Pentapetalae</taxon>
        <taxon>rosids</taxon>
        <taxon>fabids</taxon>
        <taxon>Fabales</taxon>
        <taxon>Fabaceae</taxon>
        <taxon>Papilionoideae</taxon>
        <taxon>50 kb inversion clade</taxon>
        <taxon>NPAAA clade</taxon>
        <taxon>Hologalegina</taxon>
        <taxon>IRL clade</taxon>
        <taxon>Trifolieae</taxon>
        <taxon>Trifolium</taxon>
    </lineage>
</organism>
<protein>
    <submittedName>
        <fullName evidence="1">CC-NBS-LRR resistance protein</fullName>
    </submittedName>
</protein>
<proteinExistence type="predicted"/>
<reference evidence="1 2" key="1">
    <citation type="journal article" date="2018" name="Front. Plant Sci.">
        <title>Red Clover (Trifolium pratense) and Zigzag Clover (T. medium) - A Picture of Genomic Similarities and Differences.</title>
        <authorList>
            <person name="Dluhosova J."/>
            <person name="Istvanek J."/>
            <person name="Nedelnik J."/>
            <person name="Repkova J."/>
        </authorList>
    </citation>
    <scope>NUCLEOTIDE SEQUENCE [LARGE SCALE GENOMIC DNA]</scope>
    <source>
        <strain evidence="2">cv. 10/8</strain>
        <tissue evidence="1">Leaf</tissue>
    </source>
</reference>